<feature type="coiled-coil region" evidence="1">
    <location>
        <begin position="328"/>
        <end position="382"/>
    </location>
</feature>
<feature type="coiled-coil region" evidence="1">
    <location>
        <begin position="167"/>
        <end position="194"/>
    </location>
</feature>
<keyword evidence="3" id="KW-0813">Transport</keyword>
<keyword evidence="2" id="KW-0472">Membrane</keyword>
<keyword evidence="4" id="KW-1185">Reference proteome</keyword>
<evidence type="ECO:0000313" key="3">
    <source>
        <dbReference type="EMBL" id="OZS44418.1"/>
    </source>
</evidence>
<keyword evidence="2" id="KW-0812">Transmembrane</keyword>
<accession>A0ABX4FZX4</accession>
<proteinExistence type="predicted"/>
<protein>
    <submittedName>
        <fullName evidence="3">Sugar transporter</fullName>
    </submittedName>
</protein>
<dbReference type="InterPro" id="IPR050445">
    <property type="entry name" value="Bact_polysacc_biosynth/exp"/>
</dbReference>
<keyword evidence="3" id="KW-0762">Sugar transport</keyword>
<dbReference type="EMBL" id="NOIF01000038">
    <property type="protein sequence ID" value="OZS44418.1"/>
    <property type="molecule type" value="Genomic_DNA"/>
</dbReference>
<gene>
    <name evidence="3" type="ORF">ASV53_08415</name>
</gene>
<sequence>MRSKLFAQLYPLLLALWKHRYLVVIPVLVMPILMMIGGSLKAKNYYGQTTILVQETSMLNPFLEDLSIAMNLKERIKALRVLIHSQSVLDKVVKEVGLASSQDIKMIKSYRQQLNKQLKLNLVGNDVVQLELTWHVPKEIPSILNAVSTLFLEKLRAPGRASIDGSEIFLQRELSATQKDLELAENDLAIFKAQHADNLPHLQGSNIQNDAQLKTMIRETKLALLHAQSKRDNLYQRLASTNPVVGMMEEAIVIAEAELAILRASYTDKHSSIKALLLKLNSLKQERSRLMDEQQSLNPDEISQLWQRIANNSQNSNSKTQPILLSQFEKLQQAENELNARIEELKILRQQAKDMELMRSEYAELEQQLTVLQRNYDIKSRIYNQLFERYEMAKVTGHLGRFEESDKLKIIDLPTVPTEALNWPWWLNFCLGIAGGLGLGLSLACVVQLFDTRLYQSAHISRLTNAPVLIRIPNFQHTAN</sequence>
<comment type="caution">
    <text evidence="3">The sequence shown here is derived from an EMBL/GenBank/DDBJ whole genome shotgun (WGS) entry which is preliminary data.</text>
</comment>
<dbReference type="Proteomes" id="UP000215999">
    <property type="component" value="Unassembled WGS sequence"/>
</dbReference>
<organism evidence="3 4">
    <name type="scientific">Photobacterium sanguinicancri</name>
    <dbReference type="NCBI Taxonomy" id="875932"/>
    <lineage>
        <taxon>Bacteria</taxon>
        <taxon>Pseudomonadati</taxon>
        <taxon>Pseudomonadota</taxon>
        <taxon>Gammaproteobacteria</taxon>
        <taxon>Vibrionales</taxon>
        <taxon>Vibrionaceae</taxon>
        <taxon>Photobacterium</taxon>
    </lineage>
</organism>
<reference evidence="3 4" key="1">
    <citation type="journal article" date="2016" name="Antonie Van Leeuwenhoek">
        <title>Photobacterium sanguinicancri sp. nov. isolated from marine animals.</title>
        <authorList>
            <person name="Gomez-Gil B."/>
            <person name="Roque A."/>
            <person name="Rotllant G."/>
            <person name="Romalde J.L."/>
            <person name="Doce A."/>
            <person name="Eggermont M."/>
            <person name="Defoirdt T."/>
        </authorList>
    </citation>
    <scope>NUCLEOTIDE SEQUENCE [LARGE SCALE GENOMIC DNA]</scope>
    <source>
        <strain evidence="3 4">CAIM 1827</strain>
    </source>
</reference>
<dbReference type="PANTHER" id="PTHR32309">
    <property type="entry name" value="TYROSINE-PROTEIN KINASE"/>
    <property type="match status" value="1"/>
</dbReference>
<evidence type="ECO:0000256" key="2">
    <source>
        <dbReference type="SAM" id="Phobius"/>
    </source>
</evidence>
<keyword evidence="1" id="KW-0175">Coiled coil</keyword>
<dbReference type="RefSeq" id="WP_094956768.1">
    <property type="nucleotide sequence ID" value="NZ_NOIF01000038.1"/>
</dbReference>
<evidence type="ECO:0000256" key="1">
    <source>
        <dbReference type="SAM" id="Coils"/>
    </source>
</evidence>
<evidence type="ECO:0000313" key="4">
    <source>
        <dbReference type="Proteomes" id="UP000215999"/>
    </source>
</evidence>
<feature type="transmembrane region" description="Helical" evidence="2">
    <location>
        <begin position="21"/>
        <end position="40"/>
    </location>
</feature>
<name>A0ABX4FZX4_9GAMM</name>
<keyword evidence="2" id="KW-1133">Transmembrane helix</keyword>
<feature type="transmembrane region" description="Helical" evidence="2">
    <location>
        <begin position="425"/>
        <end position="450"/>
    </location>
</feature>
<dbReference type="PANTHER" id="PTHR32309:SF31">
    <property type="entry name" value="CAPSULAR EXOPOLYSACCHARIDE FAMILY"/>
    <property type="match status" value="1"/>
</dbReference>